<reference evidence="2 3" key="1">
    <citation type="submission" date="2023-05" db="EMBL/GenBank/DDBJ databases">
        <title>B98-5 Cell Line De Novo Hybrid Assembly: An Optical Mapping Approach.</title>
        <authorList>
            <person name="Kananen K."/>
            <person name="Auerbach J.A."/>
            <person name="Kautto E."/>
            <person name="Blachly J.S."/>
        </authorList>
    </citation>
    <scope>NUCLEOTIDE SEQUENCE [LARGE SCALE GENOMIC DNA]</scope>
    <source>
        <strain evidence="2">B95-8</strain>
        <tissue evidence="2">Cell line</tissue>
    </source>
</reference>
<evidence type="ECO:0000313" key="3">
    <source>
        <dbReference type="Proteomes" id="UP001266305"/>
    </source>
</evidence>
<evidence type="ECO:0000313" key="2">
    <source>
        <dbReference type="EMBL" id="KAK2119627.1"/>
    </source>
</evidence>
<evidence type="ECO:0000256" key="1">
    <source>
        <dbReference type="SAM" id="MobiDB-lite"/>
    </source>
</evidence>
<dbReference type="Proteomes" id="UP001266305">
    <property type="component" value="Unassembled WGS sequence"/>
</dbReference>
<sequence>MGSIFQFGKPPALPTTTTVTTFTQSLPTAVPMATTSSAAGFSGFGSSLSTSAPATSSQPTLTFSNTSTSTLNIPFGSSTKSPLPSYPGANPQPAFGATEGQPPGAAKPALAPSFGSFHFWELCSPSPGCCRHTCTCVHDHDRARPCAHTPPTCLCQCHTVGVWIESRGFSLWRPRQLTAHLWRHHCYLLWCSHQLWLWSHHPDRQHREQQLSVRQHNTIWRFSGPPLGSMFFLIKMPLNWPLYQPLVLAKCPKQLLGPTTLQSTDCLSHSSFFVLLVFHE</sequence>
<accession>A0ABQ9WD97</accession>
<proteinExistence type="predicted"/>
<organism evidence="2 3">
    <name type="scientific">Saguinus oedipus</name>
    <name type="common">Cotton-top tamarin</name>
    <name type="synonym">Oedipomidas oedipus</name>
    <dbReference type="NCBI Taxonomy" id="9490"/>
    <lineage>
        <taxon>Eukaryota</taxon>
        <taxon>Metazoa</taxon>
        <taxon>Chordata</taxon>
        <taxon>Craniata</taxon>
        <taxon>Vertebrata</taxon>
        <taxon>Euteleostomi</taxon>
        <taxon>Mammalia</taxon>
        <taxon>Eutheria</taxon>
        <taxon>Euarchontoglires</taxon>
        <taxon>Primates</taxon>
        <taxon>Haplorrhini</taxon>
        <taxon>Platyrrhini</taxon>
        <taxon>Cebidae</taxon>
        <taxon>Callitrichinae</taxon>
        <taxon>Saguinus</taxon>
    </lineage>
</organism>
<feature type="region of interest" description="Disordered" evidence="1">
    <location>
        <begin position="78"/>
        <end position="106"/>
    </location>
</feature>
<name>A0ABQ9WD97_SAGOE</name>
<protein>
    <submittedName>
        <fullName evidence="2">Uncharacterized protein</fullName>
    </submittedName>
</protein>
<comment type="caution">
    <text evidence="2">The sequence shown here is derived from an EMBL/GenBank/DDBJ whole genome shotgun (WGS) entry which is preliminary data.</text>
</comment>
<keyword evidence="3" id="KW-1185">Reference proteome</keyword>
<dbReference type="EMBL" id="JASSZA010000001">
    <property type="protein sequence ID" value="KAK2119627.1"/>
    <property type="molecule type" value="Genomic_DNA"/>
</dbReference>
<gene>
    <name evidence="2" type="ORF">P7K49_001013</name>
</gene>